<accession>A0A0P7Y5Z0</accession>
<feature type="transmembrane region" description="Helical" evidence="1">
    <location>
        <begin position="299"/>
        <end position="319"/>
    </location>
</feature>
<protein>
    <recommendedName>
        <fullName evidence="6">DUF2157 domain-containing protein</fullName>
    </recommendedName>
</protein>
<dbReference type="STRING" id="1653334.GA0071312_3529"/>
<keyword evidence="1" id="KW-0472">Membrane</keyword>
<dbReference type="OrthoDB" id="9770600at2"/>
<evidence type="ECO:0000313" key="2">
    <source>
        <dbReference type="EMBL" id="KPQ12801.1"/>
    </source>
</evidence>
<feature type="transmembrane region" description="Helical" evidence="1">
    <location>
        <begin position="210"/>
        <end position="231"/>
    </location>
</feature>
<evidence type="ECO:0000313" key="4">
    <source>
        <dbReference type="Proteomes" id="UP000050497"/>
    </source>
</evidence>
<dbReference type="EMBL" id="FMBM01000003">
    <property type="protein sequence ID" value="SCC82524.1"/>
    <property type="molecule type" value="Genomic_DNA"/>
</dbReference>
<reference evidence="2 4" key="1">
    <citation type="submission" date="2015-09" db="EMBL/GenBank/DDBJ databases">
        <title>Identification and resolution of microdiversity through metagenomic sequencing of parallel consortia.</title>
        <authorList>
            <person name="Nelson W.C."/>
            <person name="Romine M.F."/>
            <person name="Lindemann S.R."/>
        </authorList>
    </citation>
    <scope>NUCLEOTIDE SEQUENCE [LARGE SCALE GENOMIC DNA]</scope>
    <source>
        <strain evidence="2">HL-109</strain>
    </source>
</reference>
<dbReference type="Proteomes" id="UP000050497">
    <property type="component" value="Unassembled WGS sequence"/>
</dbReference>
<feature type="transmembrane region" description="Helical" evidence="1">
    <location>
        <begin position="46"/>
        <end position="67"/>
    </location>
</feature>
<name>A0A0P7Y5Z0_9HYPH</name>
<comment type="caution">
    <text evidence="2">The sequence shown here is derived from an EMBL/GenBank/DDBJ whole genome shotgun (WGS) entry which is preliminary data.</text>
</comment>
<dbReference type="EMBL" id="LJSX01000001">
    <property type="protein sequence ID" value="KPQ12801.1"/>
    <property type="molecule type" value="Genomic_DNA"/>
</dbReference>
<reference evidence="3 5" key="2">
    <citation type="submission" date="2016-08" db="EMBL/GenBank/DDBJ databases">
        <authorList>
            <person name="Varghese N."/>
            <person name="Submissions Spin"/>
        </authorList>
    </citation>
    <scope>NUCLEOTIDE SEQUENCE [LARGE SCALE GENOMIC DNA]</scope>
    <source>
        <strain evidence="3 5">HL-109</strain>
    </source>
</reference>
<gene>
    <name evidence="3" type="ORF">GA0071312_3529</name>
    <name evidence="2" type="ORF">HLUCCO17_01505</name>
</gene>
<feature type="transmembrane region" description="Helical" evidence="1">
    <location>
        <begin position="73"/>
        <end position="90"/>
    </location>
</feature>
<dbReference type="AlphaFoldDB" id="A0A0P7Y5Z0"/>
<feature type="transmembrane region" description="Helical" evidence="1">
    <location>
        <begin position="148"/>
        <end position="172"/>
    </location>
</feature>
<keyword evidence="5" id="KW-1185">Reference proteome</keyword>
<proteinExistence type="predicted"/>
<dbReference type="Proteomes" id="UP000182800">
    <property type="component" value="Unassembled WGS sequence"/>
</dbReference>
<evidence type="ECO:0008006" key="6">
    <source>
        <dbReference type="Google" id="ProtNLM"/>
    </source>
</evidence>
<evidence type="ECO:0000256" key="1">
    <source>
        <dbReference type="SAM" id="Phobius"/>
    </source>
</evidence>
<evidence type="ECO:0000313" key="3">
    <source>
        <dbReference type="EMBL" id="SCC82524.1"/>
    </source>
</evidence>
<feature type="transmembrane region" description="Helical" evidence="1">
    <location>
        <begin position="243"/>
        <end position="260"/>
    </location>
</feature>
<dbReference type="RefSeq" id="WP_074446341.1">
    <property type="nucleotide sequence ID" value="NZ_FMBM01000003.1"/>
</dbReference>
<keyword evidence="1" id="KW-0812">Transmembrane</keyword>
<feature type="transmembrane region" description="Helical" evidence="1">
    <location>
        <begin position="272"/>
        <end position="292"/>
    </location>
</feature>
<organism evidence="2 4">
    <name type="scientific">Saliniramus fredricksonii</name>
    <dbReference type="NCBI Taxonomy" id="1653334"/>
    <lineage>
        <taxon>Bacteria</taxon>
        <taxon>Pseudomonadati</taxon>
        <taxon>Pseudomonadota</taxon>
        <taxon>Alphaproteobacteria</taxon>
        <taxon>Hyphomicrobiales</taxon>
        <taxon>Salinarimonadaceae</taxon>
        <taxon>Saliniramus</taxon>
    </lineage>
</organism>
<sequence>MIDRKVLAAAQARNILTADQAEQLVRLAAETTGVDEVPRDNEPLRLVTGFSDIFIMIGISIFLWSGFALAAQMFSPAIAFALLAGAAWMLAEAFTLQRRQALPSLSLIGSFALCVFAASNLFLRDVYGDGTETTAQSIFYLFTSLHRLIIGFNGAMTPADIGAAAITAFAVALHYLRFRAPISIAMGGIFLVANILGILDWAFPSFFENAFRWLLLAAGLALFAAAMRFDLSDPERRTQRSDIAFWLHLYSAPMILNALVNPFLQGSGFTPFANPAGILLLAFMLAVVSLAIDRRAILFASLLSIGLMFGSVAILAGMFGFGLPIMFFIIGGCILFMGAGWNPMRKAVLQHLPESLVRRLPRPVG</sequence>
<feature type="transmembrane region" description="Helical" evidence="1">
    <location>
        <begin position="102"/>
        <end position="123"/>
    </location>
</feature>
<feature type="transmembrane region" description="Helical" evidence="1">
    <location>
        <begin position="184"/>
        <end position="204"/>
    </location>
</feature>
<evidence type="ECO:0000313" key="5">
    <source>
        <dbReference type="Proteomes" id="UP000182800"/>
    </source>
</evidence>
<keyword evidence="1" id="KW-1133">Transmembrane helix</keyword>
<feature type="transmembrane region" description="Helical" evidence="1">
    <location>
        <begin position="325"/>
        <end position="342"/>
    </location>
</feature>